<evidence type="ECO:0000313" key="2">
    <source>
        <dbReference type="EMBL" id="KAK7483673.1"/>
    </source>
</evidence>
<accession>A0ABD0K9B0</accession>
<comment type="caution">
    <text evidence="2">The sequence shown here is derived from an EMBL/GenBank/DDBJ whole genome shotgun (WGS) entry which is preliminary data.</text>
</comment>
<dbReference type="Proteomes" id="UP001519460">
    <property type="component" value="Unassembled WGS sequence"/>
</dbReference>
<evidence type="ECO:0008006" key="4">
    <source>
        <dbReference type="Google" id="ProtNLM"/>
    </source>
</evidence>
<evidence type="ECO:0000256" key="1">
    <source>
        <dbReference type="SAM" id="MobiDB-lite"/>
    </source>
</evidence>
<sequence>MTFRLKGVLSTARPLSVCVVCPVSHLCQAGAHAAWFKDSLTTEASQLLSSLSPFPPTDHSSERPGSASK</sequence>
<gene>
    <name evidence="2" type="ORF">BaRGS_00025106</name>
</gene>
<keyword evidence="3" id="KW-1185">Reference proteome</keyword>
<dbReference type="EMBL" id="JACVVK020000223">
    <property type="protein sequence ID" value="KAK7483673.1"/>
    <property type="molecule type" value="Genomic_DNA"/>
</dbReference>
<proteinExistence type="predicted"/>
<feature type="region of interest" description="Disordered" evidence="1">
    <location>
        <begin position="50"/>
        <end position="69"/>
    </location>
</feature>
<evidence type="ECO:0000313" key="3">
    <source>
        <dbReference type="Proteomes" id="UP001519460"/>
    </source>
</evidence>
<name>A0ABD0K9B0_9CAEN</name>
<organism evidence="2 3">
    <name type="scientific">Batillaria attramentaria</name>
    <dbReference type="NCBI Taxonomy" id="370345"/>
    <lineage>
        <taxon>Eukaryota</taxon>
        <taxon>Metazoa</taxon>
        <taxon>Spiralia</taxon>
        <taxon>Lophotrochozoa</taxon>
        <taxon>Mollusca</taxon>
        <taxon>Gastropoda</taxon>
        <taxon>Caenogastropoda</taxon>
        <taxon>Sorbeoconcha</taxon>
        <taxon>Cerithioidea</taxon>
        <taxon>Batillariidae</taxon>
        <taxon>Batillaria</taxon>
    </lineage>
</organism>
<protein>
    <recommendedName>
        <fullName evidence="4">Secreted protein</fullName>
    </recommendedName>
</protein>
<dbReference type="AlphaFoldDB" id="A0ABD0K9B0"/>
<reference evidence="2 3" key="1">
    <citation type="journal article" date="2023" name="Sci. Data">
        <title>Genome assembly of the Korean intertidal mud-creeper Batillaria attramentaria.</title>
        <authorList>
            <person name="Patra A.K."/>
            <person name="Ho P.T."/>
            <person name="Jun S."/>
            <person name="Lee S.J."/>
            <person name="Kim Y."/>
            <person name="Won Y.J."/>
        </authorList>
    </citation>
    <scope>NUCLEOTIDE SEQUENCE [LARGE SCALE GENOMIC DNA]</scope>
    <source>
        <strain evidence="2">Wonlab-2016</strain>
    </source>
</reference>